<dbReference type="Proteomes" id="UP000094412">
    <property type="component" value="Unassembled WGS sequence"/>
</dbReference>
<keyword evidence="7" id="KW-1185">Reference proteome</keyword>
<dbReference type="SMART" id="SM00862">
    <property type="entry name" value="Trans_reg_C"/>
    <property type="match status" value="1"/>
</dbReference>
<dbReference type="InterPro" id="IPR036388">
    <property type="entry name" value="WH-like_DNA-bd_sf"/>
</dbReference>
<sequence>MRILLLEDEPEMASVLKTALERRHVIVDHVSTIADAEAAAAFGPYDALVLDRRLPDGEGLDLIPKLRASRIEAPVLMLTALGGVDDRVAGLDSGADDYLAKPFSVEELMARLRALQRRPAALRSDLTVVGRLTYDFRHREALVGDKPLDLLRREQLALEALIRRPGRAVLRSTLEESVYAMDDEIGSNALDSHLSRLRRKLDEVDAGVEIRAIRNLGYLLRAVA</sequence>
<dbReference type="GO" id="GO:0000156">
    <property type="term" value="F:phosphorelay response regulator activity"/>
    <property type="evidence" value="ECO:0007669"/>
    <property type="project" value="TreeGrafter"/>
</dbReference>
<evidence type="ECO:0000259" key="5">
    <source>
        <dbReference type="PROSITE" id="PS51755"/>
    </source>
</evidence>
<dbReference type="PROSITE" id="PS50110">
    <property type="entry name" value="RESPONSE_REGULATORY"/>
    <property type="match status" value="1"/>
</dbReference>
<dbReference type="AlphaFoldDB" id="A0A1C2DC97"/>
<proteinExistence type="predicted"/>
<dbReference type="Gene3D" id="3.40.50.2300">
    <property type="match status" value="1"/>
</dbReference>
<evidence type="ECO:0000256" key="3">
    <source>
        <dbReference type="PROSITE-ProRule" id="PRU01091"/>
    </source>
</evidence>
<dbReference type="CDD" id="cd00383">
    <property type="entry name" value="trans_reg_C"/>
    <property type="match status" value="1"/>
</dbReference>
<dbReference type="InterPro" id="IPR001867">
    <property type="entry name" value="OmpR/PhoB-type_DNA-bd"/>
</dbReference>
<evidence type="ECO:0000313" key="7">
    <source>
        <dbReference type="Proteomes" id="UP000094412"/>
    </source>
</evidence>
<feature type="domain" description="Response regulatory" evidence="4">
    <location>
        <begin position="2"/>
        <end position="116"/>
    </location>
</feature>
<accession>A0A1C2DC97</accession>
<evidence type="ECO:0000256" key="1">
    <source>
        <dbReference type="ARBA" id="ARBA00023125"/>
    </source>
</evidence>
<dbReference type="Gene3D" id="1.10.10.10">
    <property type="entry name" value="Winged helix-like DNA-binding domain superfamily/Winged helix DNA-binding domain"/>
    <property type="match status" value="1"/>
</dbReference>
<dbReference type="SMART" id="SM00448">
    <property type="entry name" value="REC"/>
    <property type="match status" value="1"/>
</dbReference>
<dbReference type="SUPFAM" id="SSF52172">
    <property type="entry name" value="CheY-like"/>
    <property type="match status" value="1"/>
</dbReference>
<dbReference type="STRING" id="1566387.QV13_22290"/>
<protein>
    <submittedName>
        <fullName evidence="6">DNA-binding response regulator</fullName>
    </submittedName>
</protein>
<dbReference type="PANTHER" id="PTHR48111">
    <property type="entry name" value="REGULATOR OF RPOS"/>
    <property type="match status" value="1"/>
</dbReference>
<dbReference type="GO" id="GO:0000976">
    <property type="term" value="F:transcription cis-regulatory region binding"/>
    <property type="evidence" value="ECO:0007669"/>
    <property type="project" value="TreeGrafter"/>
</dbReference>
<feature type="modified residue" description="4-aspartylphosphate" evidence="2">
    <location>
        <position position="51"/>
    </location>
</feature>
<dbReference type="EMBL" id="MDEO01000036">
    <property type="protein sequence ID" value="OCX12377.1"/>
    <property type="molecule type" value="Genomic_DNA"/>
</dbReference>
<dbReference type="GO" id="GO:0006355">
    <property type="term" value="P:regulation of DNA-templated transcription"/>
    <property type="evidence" value="ECO:0007669"/>
    <property type="project" value="InterPro"/>
</dbReference>
<gene>
    <name evidence="6" type="ORF">QV13_22290</name>
</gene>
<dbReference type="PANTHER" id="PTHR48111:SF36">
    <property type="entry name" value="TRANSCRIPTIONAL REGULATORY PROTEIN CUTR"/>
    <property type="match status" value="1"/>
</dbReference>
<dbReference type="PROSITE" id="PS51755">
    <property type="entry name" value="OMPR_PHOB"/>
    <property type="match status" value="1"/>
</dbReference>
<dbReference type="Pfam" id="PF00072">
    <property type="entry name" value="Response_reg"/>
    <property type="match status" value="1"/>
</dbReference>
<dbReference type="InterPro" id="IPR001789">
    <property type="entry name" value="Sig_transdc_resp-reg_receiver"/>
</dbReference>
<comment type="caution">
    <text evidence="6">The sequence shown here is derived from an EMBL/GenBank/DDBJ whole genome shotgun (WGS) entry which is preliminary data.</text>
</comment>
<dbReference type="InterPro" id="IPR039420">
    <property type="entry name" value="WalR-like"/>
</dbReference>
<dbReference type="Gene3D" id="6.10.250.690">
    <property type="match status" value="1"/>
</dbReference>
<evidence type="ECO:0000313" key="6">
    <source>
        <dbReference type="EMBL" id="OCX12377.1"/>
    </source>
</evidence>
<feature type="DNA-binding region" description="OmpR/PhoB-type" evidence="3">
    <location>
        <begin position="124"/>
        <end position="222"/>
    </location>
</feature>
<reference evidence="6 7" key="1">
    <citation type="submission" date="2016-08" db="EMBL/GenBank/DDBJ databases">
        <title>Whole genome sequence of Mesorhizobium sp. strain UASWS1009 isolated from industrial sewage.</title>
        <authorList>
            <person name="Crovadore J."/>
            <person name="Calmin G."/>
            <person name="Chablais R."/>
            <person name="Cochard B."/>
            <person name="Lefort F."/>
        </authorList>
    </citation>
    <scope>NUCLEOTIDE SEQUENCE [LARGE SCALE GENOMIC DNA]</scope>
    <source>
        <strain evidence="6 7">UASWS1009</strain>
    </source>
</reference>
<dbReference type="GO" id="GO:0005829">
    <property type="term" value="C:cytosol"/>
    <property type="evidence" value="ECO:0007669"/>
    <property type="project" value="TreeGrafter"/>
</dbReference>
<dbReference type="OrthoDB" id="9802426at2"/>
<evidence type="ECO:0000259" key="4">
    <source>
        <dbReference type="PROSITE" id="PS50110"/>
    </source>
</evidence>
<dbReference type="RefSeq" id="WP_024926063.1">
    <property type="nucleotide sequence ID" value="NZ_MDEO01000036.1"/>
</dbReference>
<keyword evidence="2" id="KW-0597">Phosphoprotein</keyword>
<organism evidence="6 7">
    <name type="scientific">Mesorhizobium hungaricum</name>
    <dbReference type="NCBI Taxonomy" id="1566387"/>
    <lineage>
        <taxon>Bacteria</taxon>
        <taxon>Pseudomonadati</taxon>
        <taxon>Pseudomonadota</taxon>
        <taxon>Alphaproteobacteria</taxon>
        <taxon>Hyphomicrobiales</taxon>
        <taxon>Phyllobacteriaceae</taxon>
        <taxon>Mesorhizobium</taxon>
    </lineage>
</organism>
<feature type="domain" description="OmpR/PhoB-type" evidence="5">
    <location>
        <begin position="124"/>
        <end position="222"/>
    </location>
</feature>
<dbReference type="InterPro" id="IPR011006">
    <property type="entry name" value="CheY-like_superfamily"/>
</dbReference>
<dbReference type="GO" id="GO:0032993">
    <property type="term" value="C:protein-DNA complex"/>
    <property type="evidence" value="ECO:0007669"/>
    <property type="project" value="TreeGrafter"/>
</dbReference>
<name>A0A1C2DC97_9HYPH</name>
<dbReference type="Pfam" id="PF00486">
    <property type="entry name" value="Trans_reg_C"/>
    <property type="match status" value="1"/>
</dbReference>
<keyword evidence="1 3" id="KW-0238">DNA-binding</keyword>
<evidence type="ECO:0000256" key="2">
    <source>
        <dbReference type="PROSITE-ProRule" id="PRU00169"/>
    </source>
</evidence>